<dbReference type="EMBL" id="BAEQ01000055">
    <property type="protein sequence ID" value="GAC30378.1"/>
    <property type="molecule type" value="Genomic_DNA"/>
</dbReference>
<dbReference type="GO" id="GO:0030163">
    <property type="term" value="P:protein catabolic process"/>
    <property type="evidence" value="ECO:0007669"/>
    <property type="project" value="InterPro"/>
</dbReference>
<keyword evidence="3" id="KW-1185">Reference proteome</keyword>
<name>K6ZNC1_9ALTE</name>
<dbReference type="GO" id="GO:0005524">
    <property type="term" value="F:ATP binding"/>
    <property type="evidence" value="ECO:0007669"/>
    <property type="project" value="InterPro"/>
</dbReference>
<dbReference type="Gene3D" id="3.30.230.10">
    <property type="match status" value="1"/>
</dbReference>
<dbReference type="PANTHER" id="PTHR10046">
    <property type="entry name" value="ATP DEPENDENT LON PROTEASE FAMILY MEMBER"/>
    <property type="match status" value="1"/>
</dbReference>
<dbReference type="GO" id="GO:0006508">
    <property type="term" value="P:proteolysis"/>
    <property type="evidence" value="ECO:0007669"/>
    <property type="project" value="InterPro"/>
</dbReference>
<gene>
    <name evidence="2" type="ORF">GPAL_3532</name>
</gene>
<dbReference type="Pfam" id="PF05362">
    <property type="entry name" value="Lon_C"/>
    <property type="match status" value="1"/>
</dbReference>
<evidence type="ECO:0000313" key="2">
    <source>
        <dbReference type="EMBL" id="GAC30378.1"/>
    </source>
</evidence>
<proteinExistence type="predicted"/>
<dbReference type="RefSeq" id="WP_006014365.1">
    <property type="nucleotide sequence ID" value="NZ_BAEQ01000055.1"/>
</dbReference>
<protein>
    <recommendedName>
        <fullName evidence="1">Lon proteolytic domain-containing protein</fullName>
    </recommendedName>
</protein>
<evidence type="ECO:0000259" key="1">
    <source>
        <dbReference type="Pfam" id="PF05362"/>
    </source>
</evidence>
<dbReference type="InterPro" id="IPR008269">
    <property type="entry name" value="Lon_proteolytic"/>
</dbReference>
<accession>K6ZNC1</accession>
<dbReference type="InterPro" id="IPR014721">
    <property type="entry name" value="Ribsml_uS5_D2-typ_fold_subgr"/>
</dbReference>
<dbReference type="STRING" id="1121922.GCA_000428905_00887"/>
<reference evidence="3" key="1">
    <citation type="journal article" date="2014" name="Environ. Microbiol.">
        <title>Comparative genomics of the marine bacterial genus Glaciecola reveals the high degree of genomic diversity and genomic characteristic for cold adaptation.</title>
        <authorList>
            <person name="Qin Q.L."/>
            <person name="Xie B.B."/>
            <person name="Yu Y."/>
            <person name="Shu Y.L."/>
            <person name="Rong J.C."/>
            <person name="Zhang Y.J."/>
            <person name="Zhao D.L."/>
            <person name="Chen X.L."/>
            <person name="Zhang X.Y."/>
            <person name="Chen B."/>
            <person name="Zhou B.C."/>
            <person name="Zhang Y.Z."/>
        </authorList>
    </citation>
    <scope>NUCLEOTIDE SEQUENCE [LARGE SCALE GENOMIC DNA]</scope>
    <source>
        <strain evidence="3">ACAM 615</strain>
    </source>
</reference>
<sequence>MQNPGVVHFVSGDTIEKLGVYHLETEMTAGNGKHSTSGLGSNTSAKKQVRVGFEYFKSSLNRIAANSKFSEHEFHLHFVNLQNSENSHSASLASLIACCSKLMNKPLQEVMAVLGSMTLDGVVNSVQELTSSMQVALEAGATKVLLPMASASNILSVPGETFTKFQVSFYSDLFDVVYKALGVS</sequence>
<dbReference type="AlphaFoldDB" id="K6ZNC1"/>
<dbReference type="GO" id="GO:0004252">
    <property type="term" value="F:serine-type endopeptidase activity"/>
    <property type="evidence" value="ECO:0007669"/>
    <property type="project" value="InterPro"/>
</dbReference>
<dbReference type="InterPro" id="IPR020568">
    <property type="entry name" value="Ribosomal_Su5_D2-typ_SF"/>
</dbReference>
<dbReference type="SUPFAM" id="SSF54211">
    <property type="entry name" value="Ribosomal protein S5 domain 2-like"/>
    <property type="match status" value="1"/>
</dbReference>
<organism evidence="2 3">
    <name type="scientific">Brumicola pallidula DSM 14239 = ACAM 615</name>
    <dbReference type="NCBI Taxonomy" id="1121922"/>
    <lineage>
        <taxon>Bacteria</taxon>
        <taxon>Pseudomonadati</taxon>
        <taxon>Pseudomonadota</taxon>
        <taxon>Gammaproteobacteria</taxon>
        <taxon>Alteromonadales</taxon>
        <taxon>Alteromonadaceae</taxon>
        <taxon>Brumicola</taxon>
    </lineage>
</organism>
<comment type="caution">
    <text evidence="2">The sequence shown here is derived from an EMBL/GenBank/DDBJ whole genome shotgun (WGS) entry which is preliminary data.</text>
</comment>
<evidence type="ECO:0000313" key="3">
    <source>
        <dbReference type="Proteomes" id="UP000006251"/>
    </source>
</evidence>
<dbReference type="GO" id="GO:0004176">
    <property type="term" value="F:ATP-dependent peptidase activity"/>
    <property type="evidence" value="ECO:0007669"/>
    <property type="project" value="InterPro"/>
</dbReference>
<feature type="domain" description="Lon proteolytic" evidence="1">
    <location>
        <begin position="21"/>
        <end position="181"/>
    </location>
</feature>
<dbReference type="Proteomes" id="UP000006251">
    <property type="component" value="Unassembled WGS sequence"/>
</dbReference>
<dbReference type="InterPro" id="IPR027065">
    <property type="entry name" value="Lon_Prtase"/>
</dbReference>